<dbReference type="EMBL" id="JAFHDT010000004">
    <property type="protein sequence ID" value="KAI7811388.1"/>
    <property type="molecule type" value="Genomic_DNA"/>
</dbReference>
<dbReference type="GO" id="GO:0006508">
    <property type="term" value="P:proteolysis"/>
    <property type="evidence" value="ECO:0007669"/>
    <property type="project" value="InterPro"/>
</dbReference>
<dbReference type="PROSITE" id="PS00141">
    <property type="entry name" value="ASP_PROTEASE"/>
    <property type="match status" value="1"/>
</dbReference>
<dbReference type="Proteomes" id="UP001059041">
    <property type="component" value="Linkage Group LG4"/>
</dbReference>
<organism evidence="3 4">
    <name type="scientific">Triplophysa rosa</name>
    <name type="common">Cave loach</name>
    <dbReference type="NCBI Taxonomy" id="992332"/>
    <lineage>
        <taxon>Eukaryota</taxon>
        <taxon>Metazoa</taxon>
        <taxon>Chordata</taxon>
        <taxon>Craniata</taxon>
        <taxon>Vertebrata</taxon>
        <taxon>Euteleostomi</taxon>
        <taxon>Actinopterygii</taxon>
        <taxon>Neopterygii</taxon>
        <taxon>Teleostei</taxon>
        <taxon>Ostariophysi</taxon>
        <taxon>Cypriniformes</taxon>
        <taxon>Nemacheilidae</taxon>
        <taxon>Triplophysa</taxon>
    </lineage>
</organism>
<dbReference type="CDD" id="cd00303">
    <property type="entry name" value="retropepsin_like"/>
    <property type="match status" value="1"/>
</dbReference>
<dbReference type="SUPFAM" id="SSF50630">
    <property type="entry name" value="Acid proteases"/>
    <property type="match status" value="1"/>
</dbReference>
<feature type="compositionally biased region" description="Basic residues" evidence="1">
    <location>
        <begin position="383"/>
        <end position="394"/>
    </location>
</feature>
<dbReference type="PROSITE" id="PS50804">
    <property type="entry name" value="SCAN_BOX"/>
    <property type="match status" value="1"/>
</dbReference>
<keyword evidence="4" id="KW-1185">Reference proteome</keyword>
<proteinExistence type="predicted"/>
<evidence type="ECO:0000259" key="2">
    <source>
        <dbReference type="PROSITE" id="PS50804"/>
    </source>
</evidence>
<dbReference type="InterPro" id="IPR038269">
    <property type="entry name" value="SCAN_sf"/>
</dbReference>
<dbReference type="GO" id="GO:0004190">
    <property type="term" value="F:aspartic-type endopeptidase activity"/>
    <property type="evidence" value="ECO:0007669"/>
    <property type="project" value="InterPro"/>
</dbReference>
<evidence type="ECO:0000256" key="1">
    <source>
        <dbReference type="SAM" id="MobiDB-lite"/>
    </source>
</evidence>
<gene>
    <name evidence="3" type="ORF">IRJ41_013984</name>
</gene>
<name>A0A9W7WZR6_TRIRA</name>
<dbReference type="Gene3D" id="2.40.70.10">
    <property type="entry name" value="Acid Proteases"/>
    <property type="match status" value="1"/>
</dbReference>
<protein>
    <recommendedName>
        <fullName evidence="2">SCAN box domain-containing protein</fullName>
    </recommendedName>
</protein>
<reference evidence="3" key="1">
    <citation type="submission" date="2021-02" db="EMBL/GenBank/DDBJ databases">
        <title>Comparative genomics reveals that relaxation of natural selection precedes convergent phenotypic evolution of cavefish.</title>
        <authorList>
            <person name="Peng Z."/>
        </authorList>
    </citation>
    <scope>NUCLEOTIDE SEQUENCE</scope>
    <source>
        <tissue evidence="3">Muscle</tissue>
    </source>
</reference>
<dbReference type="Pfam" id="PF02023">
    <property type="entry name" value="SCAN"/>
    <property type="match status" value="1"/>
</dbReference>
<comment type="caution">
    <text evidence="3">The sequence shown here is derived from an EMBL/GenBank/DDBJ whole genome shotgun (WGS) entry which is preliminary data.</text>
</comment>
<dbReference type="InterPro" id="IPR003309">
    <property type="entry name" value="SCAN_dom"/>
</dbReference>
<dbReference type="InterPro" id="IPR021109">
    <property type="entry name" value="Peptidase_aspartic_dom_sf"/>
</dbReference>
<dbReference type="Gene3D" id="1.10.4020.10">
    <property type="entry name" value="DNA breaking-rejoining enzymes"/>
    <property type="match status" value="1"/>
</dbReference>
<evidence type="ECO:0000313" key="4">
    <source>
        <dbReference type="Proteomes" id="UP001059041"/>
    </source>
</evidence>
<feature type="region of interest" description="Disordered" evidence="1">
    <location>
        <begin position="215"/>
        <end position="260"/>
    </location>
</feature>
<dbReference type="PANTHER" id="PTHR46888:SF15">
    <property type="entry name" value="ZINC FINGER AND SCAN DOMAIN-CONTAINING PROTEIN 12-LIKE"/>
    <property type="match status" value="1"/>
</dbReference>
<dbReference type="InterPro" id="IPR001969">
    <property type="entry name" value="Aspartic_peptidase_AS"/>
</dbReference>
<sequence>MEEIIRRLTELTARQMQFSEQLSRRQDATEQMIAATAAARIPLPDARSTAHFHLTKLSDQDDVEAYLHIFEVIATREAWDKSEWARILAPFLTGEAQRAYYSLQALASEDYEALKREILAQVGLSPVTAAQQFQEWMYNKAAPIRAQVAQLTRLTHLWLLTGEPTASQVAEKVMLDRLLRALPRRLRGPVGMSNPSSLRELVESVELAEASIARDAGERAMTQPRRVNRPWRPPEGTSQPVGRPAVSSLQDEPMPTEPTPAAPRAWLAGCGVHRRIPSGAPERRIRLDGQAVTAVLDSGSSVTLVQSSVIRHRGKIMIPITCVHGDTRSVPARRVTISAGPGAWPLEVGIVEDLPVPVLLGRDWPGFDQLLTPSREPAERGNGRRRRRPARPRNPRPVMLATDSEREGDGFGTVFTGQDSKPK</sequence>
<dbReference type="AlphaFoldDB" id="A0A9W7WZR6"/>
<feature type="region of interest" description="Disordered" evidence="1">
    <location>
        <begin position="369"/>
        <end position="423"/>
    </location>
</feature>
<dbReference type="SUPFAM" id="SSF47353">
    <property type="entry name" value="Retrovirus capsid dimerization domain-like"/>
    <property type="match status" value="1"/>
</dbReference>
<dbReference type="PANTHER" id="PTHR46888">
    <property type="entry name" value="ZINC KNUCKLE DOMAINCONTAINING PROTEIN-RELATED"/>
    <property type="match status" value="1"/>
</dbReference>
<evidence type="ECO:0000313" key="3">
    <source>
        <dbReference type="EMBL" id="KAI7811388.1"/>
    </source>
</evidence>
<feature type="domain" description="SCAN box" evidence="2">
    <location>
        <begin position="131"/>
        <end position="206"/>
    </location>
</feature>
<accession>A0A9W7WZR6</accession>